<evidence type="ECO:0000313" key="3">
    <source>
        <dbReference type="EMBL" id="OLF48570.1"/>
    </source>
</evidence>
<sequence length="153" mass="17105">MKKNIGLGIILFTSCLLTSVSADSGSLKIDTNIHSNQESKELHYIEQESELAKLFHVETTEAIQKAQDQVKETEKTDRNHLFLSSLSSEDIVEAYQPLLFTSKTMISNTGDYHFSLSAKSPALSWQVLGMLGLGFCVMGYSIIRVFIQRKGKK</sequence>
<feature type="signal peptide" evidence="2">
    <location>
        <begin position="1"/>
        <end position="22"/>
    </location>
</feature>
<dbReference type="OrthoDB" id="2223638at2"/>
<keyword evidence="1" id="KW-1133">Transmembrane helix</keyword>
<reference evidence="4" key="1">
    <citation type="submission" date="2016-12" db="EMBL/GenBank/DDBJ databases">
        <authorList>
            <person name="Gulvik C.A."/>
        </authorList>
    </citation>
    <scope>NUCLEOTIDE SEQUENCE [LARGE SCALE GENOMIC DNA]</scope>
    <source>
        <strain evidence="4">NED12-00049-6B</strain>
    </source>
</reference>
<dbReference type="Proteomes" id="UP000186890">
    <property type="component" value="Unassembled WGS sequence"/>
</dbReference>
<comment type="caution">
    <text evidence="3">The sequence shown here is derived from an EMBL/GenBank/DDBJ whole genome shotgun (WGS) entry which is preliminary data.</text>
</comment>
<keyword evidence="1" id="KW-0812">Transmembrane</keyword>
<organism evidence="3 4">
    <name type="scientific">Streptococcus cuniculi</name>
    <dbReference type="NCBI Taxonomy" id="1432788"/>
    <lineage>
        <taxon>Bacteria</taxon>
        <taxon>Bacillati</taxon>
        <taxon>Bacillota</taxon>
        <taxon>Bacilli</taxon>
        <taxon>Lactobacillales</taxon>
        <taxon>Streptococcaceae</taxon>
        <taxon>Streptococcus</taxon>
    </lineage>
</organism>
<name>A0A1Q8E9U6_9STRE</name>
<proteinExistence type="predicted"/>
<evidence type="ECO:0000313" key="4">
    <source>
        <dbReference type="Proteomes" id="UP000186890"/>
    </source>
</evidence>
<evidence type="ECO:0000256" key="1">
    <source>
        <dbReference type="SAM" id="Phobius"/>
    </source>
</evidence>
<dbReference type="AlphaFoldDB" id="A0A1Q8E9U6"/>
<protein>
    <recommendedName>
        <fullName evidence="5">ESAT-6 secretion machinery protein EssA</fullName>
    </recommendedName>
</protein>
<gene>
    <name evidence="3" type="ORF">BU202_02840</name>
</gene>
<feature type="transmembrane region" description="Helical" evidence="1">
    <location>
        <begin position="123"/>
        <end position="147"/>
    </location>
</feature>
<accession>A0A1Q8E9U6</accession>
<feature type="chain" id="PRO_5012457783" description="ESAT-6 secretion machinery protein EssA" evidence="2">
    <location>
        <begin position="23"/>
        <end position="153"/>
    </location>
</feature>
<evidence type="ECO:0000256" key="2">
    <source>
        <dbReference type="SAM" id="SignalP"/>
    </source>
</evidence>
<keyword evidence="1" id="KW-0472">Membrane</keyword>
<dbReference type="PROSITE" id="PS51257">
    <property type="entry name" value="PROKAR_LIPOPROTEIN"/>
    <property type="match status" value="1"/>
</dbReference>
<dbReference type="EMBL" id="MSJM01000002">
    <property type="protein sequence ID" value="OLF48570.1"/>
    <property type="molecule type" value="Genomic_DNA"/>
</dbReference>
<keyword evidence="2" id="KW-0732">Signal</keyword>
<evidence type="ECO:0008006" key="5">
    <source>
        <dbReference type="Google" id="ProtNLM"/>
    </source>
</evidence>
<dbReference type="RefSeq" id="WP_075104291.1">
    <property type="nucleotide sequence ID" value="NZ_MSJM01000002.1"/>
</dbReference>
<keyword evidence="4" id="KW-1185">Reference proteome</keyword>